<dbReference type="InterPro" id="IPR016181">
    <property type="entry name" value="Acyl_CoA_acyltransferase"/>
</dbReference>
<evidence type="ECO:0008006" key="3">
    <source>
        <dbReference type="Google" id="ProtNLM"/>
    </source>
</evidence>
<organism evidence="2">
    <name type="scientific">viral metagenome</name>
    <dbReference type="NCBI Taxonomy" id="1070528"/>
    <lineage>
        <taxon>unclassified sequences</taxon>
        <taxon>metagenomes</taxon>
        <taxon>organismal metagenomes</taxon>
    </lineage>
</organism>
<sequence>MSLELQPITFKEASEYITEHHRHHKPPVSWKFGIAVNDGENVVGVITVGRPVSRHLDNGWTAEVNRCCTDGTKNASSMLYSAAWRAARAMGYRRLITYTLVTEPGASMRAAGWKAIGETAGGSWSCKSRPRVDTHPLGQKTLWEQK</sequence>
<accession>A0A6M3KJ56</accession>
<proteinExistence type="predicted"/>
<gene>
    <name evidence="2" type="ORF">MM415A00504_0044</name>
</gene>
<dbReference type="AlphaFoldDB" id="A0A6M3KJ56"/>
<name>A0A6M3KJ56_9ZZZZ</name>
<dbReference type="EMBL" id="MT142465">
    <property type="protein sequence ID" value="QJA81644.1"/>
    <property type="molecule type" value="Genomic_DNA"/>
</dbReference>
<feature type="region of interest" description="Disordered" evidence="1">
    <location>
        <begin position="121"/>
        <end position="146"/>
    </location>
</feature>
<dbReference type="SUPFAM" id="SSF55729">
    <property type="entry name" value="Acyl-CoA N-acyltransferases (Nat)"/>
    <property type="match status" value="1"/>
</dbReference>
<dbReference type="NCBIfam" id="NF045478">
    <property type="entry name" value="XF1762_fam"/>
    <property type="match status" value="1"/>
</dbReference>
<dbReference type="InterPro" id="IPR053780">
    <property type="entry name" value="Gp66-like"/>
</dbReference>
<evidence type="ECO:0000256" key="1">
    <source>
        <dbReference type="SAM" id="MobiDB-lite"/>
    </source>
</evidence>
<dbReference type="Gene3D" id="3.40.630.30">
    <property type="match status" value="1"/>
</dbReference>
<protein>
    <recommendedName>
        <fullName evidence="3">N-acetyltransferase domain-containing protein</fullName>
    </recommendedName>
</protein>
<reference evidence="2" key="1">
    <citation type="submission" date="2020-03" db="EMBL/GenBank/DDBJ databases">
        <title>The deep terrestrial virosphere.</title>
        <authorList>
            <person name="Holmfeldt K."/>
            <person name="Nilsson E."/>
            <person name="Simone D."/>
            <person name="Lopez-Fernandez M."/>
            <person name="Wu X."/>
            <person name="de Brujin I."/>
            <person name="Lundin D."/>
            <person name="Andersson A."/>
            <person name="Bertilsson S."/>
            <person name="Dopson M."/>
        </authorList>
    </citation>
    <scope>NUCLEOTIDE SEQUENCE</scope>
    <source>
        <strain evidence="2">MM415A00504</strain>
    </source>
</reference>
<evidence type="ECO:0000313" key="2">
    <source>
        <dbReference type="EMBL" id="QJA81644.1"/>
    </source>
</evidence>